<dbReference type="Proteomes" id="UP001145114">
    <property type="component" value="Unassembled WGS sequence"/>
</dbReference>
<sequence>MHSPRPHTKHKCIKEMLNEQGYSASSSRGDVHDICKCYKCQATHYAKKCKELKKAREAKKEKKQEEQKANKFGINIEEEVKSFPKKILDNVITTILYIESMNMWKKFGKSFLGRG</sequence>
<dbReference type="EMBL" id="JAMZIH010001026">
    <property type="protein sequence ID" value="KAJ1678588.1"/>
    <property type="molecule type" value="Genomic_DNA"/>
</dbReference>
<evidence type="ECO:0000313" key="1">
    <source>
        <dbReference type="EMBL" id="KAJ1678588.1"/>
    </source>
</evidence>
<name>A0ACC1HS45_9FUNG</name>
<proteinExistence type="predicted"/>
<organism evidence="1 2">
    <name type="scientific">Spiromyces aspiralis</name>
    <dbReference type="NCBI Taxonomy" id="68401"/>
    <lineage>
        <taxon>Eukaryota</taxon>
        <taxon>Fungi</taxon>
        <taxon>Fungi incertae sedis</taxon>
        <taxon>Zoopagomycota</taxon>
        <taxon>Kickxellomycotina</taxon>
        <taxon>Kickxellomycetes</taxon>
        <taxon>Kickxellales</taxon>
        <taxon>Kickxellaceae</taxon>
        <taxon>Spiromyces</taxon>
    </lineage>
</organism>
<evidence type="ECO:0000313" key="2">
    <source>
        <dbReference type="Proteomes" id="UP001145114"/>
    </source>
</evidence>
<protein>
    <submittedName>
        <fullName evidence="1">Uncharacterized protein</fullName>
    </submittedName>
</protein>
<reference evidence="1" key="1">
    <citation type="submission" date="2022-06" db="EMBL/GenBank/DDBJ databases">
        <title>Phylogenomic reconstructions and comparative analyses of Kickxellomycotina fungi.</title>
        <authorList>
            <person name="Reynolds N.K."/>
            <person name="Stajich J.E."/>
            <person name="Barry K."/>
            <person name="Grigoriev I.V."/>
            <person name="Crous P."/>
            <person name="Smith M.E."/>
        </authorList>
    </citation>
    <scope>NUCLEOTIDE SEQUENCE</scope>
    <source>
        <strain evidence="1">RSA 2271</strain>
    </source>
</reference>
<keyword evidence="2" id="KW-1185">Reference proteome</keyword>
<comment type="caution">
    <text evidence="1">The sequence shown here is derived from an EMBL/GenBank/DDBJ whole genome shotgun (WGS) entry which is preliminary data.</text>
</comment>
<gene>
    <name evidence="1" type="ORF">EV182_003744</name>
</gene>
<accession>A0ACC1HS45</accession>